<protein>
    <submittedName>
        <fullName evidence="1">Uncharacterized protein</fullName>
    </submittedName>
</protein>
<dbReference type="AlphaFoldDB" id="B9S413"/>
<name>B9S413_RICCO</name>
<reference evidence="2" key="1">
    <citation type="journal article" date="2010" name="Nat. Biotechnol.">
        <title>Draft genome sequence of the oilseed species Ricinus communis.</title>
        <authorList>
            <person name="Chan A.P."/>
            <person name="Crabtree J."/>
            <person name="Zhao Q."/>
            <person name="Lorenzi H."/>
            <person name="Orvis J."/>
            <person name="Puiu D."/>
            <person name="Melake-Berhan A."/>
            <person name="Jones K.M."/>
            <person name="Redman J."/>
            <person name="Chen G."/>
            <person name="Cahoon E.B."/>
            <person name="Gedil M."/>
            <person name="Stanke M."/>
            <person name="Haas B.J."/>
            <person name="Wortman J.R."/>
            <person name="Fraser-Liggett C.M."/>
            <person name="Ravel J."/>
            <person name="Rabinowicz P.D."/>
        </authorList>
    </citation>
    <scope>NUCLEOTIDE SEQUENCE [LARGE SCALE GENOMIC DNA]</scope>
    <source>
        <strain evidence="2">cv. Hale</strain>
    </source>
</reference>
<dbReference type="InParanoid" id="B9S413"/>
<accession>B9S413</accession>
<sequence>METNNLYRDSDSQGAISMGCYRRQVNWVVNKKLEGELRVDSRIQQGGVPKREVPMPTACRPLIQQENNATKERRRSRAHVLAQIECLA</sequence>
<evidence type="ECO:0000313" key="2">
    <source>
        <dbReference type="Proteomes" id="UP000008311"/>
    </source>
</evidence>
<gene>
    <name evidence="1" type="ORF">RCOM_0557400</name>
</gene>
<dbReference type="EMBL" id="EQ973863">
    <property type="protein sequence ID" value="EEF41694.1"/>
    <property type="molecule type" value="Genomic_DNA"/>
</dbReference>
<organism evidence="1 2">
    <name type="scientific">Ricinus communis</name>
    <name type="common">Castor bean</name>
    <dbReference type="NCBI Taxonomy" id="3988"/>
    <lineage>
        <taxon>Eukaryota</taxon>
        <taxon>Viridiplantae</taxon>
        <taxon>Streptophyta</taxon>
        <taxon>Embryophyta</taxon>
        <taxon>Tracheophyta</taxon>
        <taxon>Spermatophyta</taxon>
        <taxon>Magnoliopsida</taxon>
        <taxon>eudicotyledons</taxon>
        <taxon>Gunneridae</taxon>
        <taxon>Pentapetalae</taxon>
        <taxon>rosids</taxon>
        <taxon>fabids</taxon>
        <taxon>Malpighiales</taxon>
        <taxon>Euphorbiaceae</taxon>
        <taxon>Acalyphoideae</taxon>
        <taxon>Acalypheae</taxon>
        <taxon>Ricinus</taxon>
    </lineage>
</organism>
<proteinExistence type="predicted"/>
<dbReference type="Proteomes" id="UP000008311">
    <property type="component" value="Unassembled WGS sequence"/>
</dbReference>
<evidence type="ECO:0000313" key="1">
    <source>
        <dbReference type="EMBL" id="EEF41694.1"/>
    </source>
</evidence>
<keyword evidence="2" id="KW-1185">Reference proteome</keyword>